<feature type="coiled-coil region" evidence="4">
    <location>
        <begin position="34"/>
        <end position="96"/>
    </location>
</feature>
<keyword evidence="1" id="KW-0547">Nucleotide-binding</keyword>
<dbReference type="SUPFAM" id="SSF52540">
    <property type="entry name" value="P-loop containing nucleoside triphosphate hydrolases"/>
    <property type="match status" value="1"/>
</dbReference>
<evidence type="ECO:0000313" key="7">
    <source>
        <dbReference type="RefSeq" id="XP_017979898.1"/>
    </source>
</evidence>
<dbReference type="Gene3D" id="3.40.50.300">
    <property type="entry name" value="P-loop containing nucleotide triphosphate hydrolases"/>
    <property type="match status" value="1"/>
</dbReference>
<dbReference type="KEGG" id="tcc:108662817"/>
<protein>
    <submittedName>
        <fullName evidence="7">Probable disease resistance protein At1g61180</fullName>
    </submittedName>
</protein>
<dbReference type="GO" id="GO:0006952">
    <property type="term" value="P:defense response"/>
    <property type="evidence" value="ECO:0007669"/>
    <property type="project" value="UniProtKB-KW"/>
</dbReference>
<sequence length="230" mass="26409">MAAEFAIAANIVGNLETKYASPYVNCFIRLGKIVEQFKNRQNQLELRKDRVKNDVDEALRQTEVIEKDVEDWLTRAEKELEEAQSLENEIEYLAFKKNAIKGKAEQLLLRIKEVNSILIIPDDVWEELDLKVIRIPFGDDHNGCKIFLTTCLKQVFTQMNCQKDVLLNILSEHEAWALFKDNVRLKDVTSLLHDVAKEVAEECKGLPLTIVIVGRALKTETLDGWEVVNQ</sequence>
<dbReference type="RefSeq" id="XP_017979898.1">
    <property type="nucleotide sequence ID" value="XM_018124409.1"/>
</dbReference>
<organism evidence="6 7">
    <name type="scientific">Theobroma cacao</name>
    <name type="common">Cacao</name>
    <name type="synonym">Cocoa</name>
    <dbReference type="NCBI Taxonomy" id="3641"/>
    <lineage>
        <taxon>Eukaryota</taxon>
        <taxon>Viridiplantae</taxon>
        <taxon>Streptophyta</taxon>
        <taxon>Embryophyta</taxon>
        <taxon>Tracheophyta</taxon>
        <taxon>Spermatophyta</taxon>
        <taxon>Magnoliopsida</taxon>
        <taxon>eudicotyledons</taxon>
        <taxon>Gunneridae</taxon>
        <taxon>Pentapetalae</taxon>
        <taxon>rosids</taxon>
        <taxon>malvids</taxon>
        <taxon>Malvales</taxon>
        <taxon>Malvaceae</taxon>
        <taxon>Byttnerioideae</taxon>
        <taxon>Theobroma</taxon>
    </lineage>
</organism>
<dbReference type="Gene3D" id="1.10.8.430">
    <property type="entry name" value="Helical domain of apoptotic protease-activating factors"/>
    <property type="match status" value="1"/>
</dbReference>
<evidence type="ECO:0000256" key="4">
    <source>
        <dbReference type="SAM" id="Coils"/>
    </source>
</evidence>
<evidence type="ECO:0000313" key="6">
    <source>
        <dbReference type="Proteomes" id="UP000694886"/>
    </source>
</evidence>
<dbReference type="Gramene" id="Tc07v2_t014430.1">
    <property type="protein sequence ID" value="Tc07v2_p014430.1"/>
    <property type="gene ID" value="Tc07v2_g014430"/>
</dbReference>
<keyword evidence="2" id="KW-0611">Plant defense</keyword>
<dbReference type="Proteomes" id="UP000694886">
    <property type="component" value="Chromosome 7"/>
</dbReference>
<dbReference type="InterPro" id="IPR002182">
    <property type="entry name" value="NB-ARC"/>
</dbReference>
<dbReference type="GO" id="GO:0043531">
    <property type="term" value="F:ADP binding"/>
    <property type="evidence" value="ECO:0007669"/>
    <property type="project" value="InterPro"/>
</dbReference>
<gene>
    <name evidence="7" type="primary">LOC108662817</name>
</gene>
<proteinExistence type="predicted"/>
<feature type="domain" description="NB-ARC" evidence="5">
    <location>
        <begin position="83"/>
        <end position="185"/>
    </location>
</feature>
<dbReference type="Pfam" id="PF00931">
    <property type="entry name" value="NB-ARC"/>
    <property type="match status" value="1"/>
</dbReference>
<evidence type="ECO:0000256" key="2">
    <source>
        <dbReference type="ARBA" id="ARBA00022821"/>
    </source>
</evidence>
<keyword evidence="3" id="KW-0067">ATP-binding</keyword>
<evidence type="ECO:0000259" key="5">
    <source>
        <dbReference type="Pfam" id="PF00931"/>
    </source>
</evidence>
<dbReference type="InterPro" id="IPR050905">
    <property type="entry name" value="Plant_NBS-LRR"/>
</dbReference>
<dbReference type="AlphaFoldDB" id="A0AB32WKJ0"/>
<reference evidence="6" key="1">
    <citation type="journal article" date="1997" name="Nucleic Acids Res.">
        <title>tRNAscan-SE: a program for improved detection of transfer RNA genes in genomic sequence.</title>
        <authorList>
            <person name="Lowe T.M."/>
            <person name="Eddy S.R."/>
        </authorList>
    </citation>
    <scope>NUCLEOTIDE SEQUENCE [LARGE SCALE GENOMIC DNA]</scope>
    <source>
        <strain evidence="6">r\B97-61/B2</strain>
    </source>
</reference>
<name>A0AB32WKJ0_THECC</name>
<dbReference type="PANTHER" id="PTHR33463">
    <property type="entry name" value="NB-ARC DOMAIN-CONTAINING PROTEIN-RELATED"/>
    <property type="match status" value="1"/>
</dbReference>
<reference evidence="7" key="2">
    <citation type="submission" date="2025-08" db="UniProtKB">
        <authorList>
            <consortium name="RefSeq"/>
        </authorList>
    </citation>
    <scope>IDENTIFICATION</scope>
</reference>
<keyword evidence="4" id="KW-0175">Coiled coil</keyword>
<dbReference type="PANTHER" id="PTHR33463:SF203">
    <property type="entry name" value="AAA+ ATPASE DOMAIN-CONTAINING PROTEIN"/>
    <property type="match status" value="1"/>
</dbReference>
<dbReference type="GO" id="GO:0005524">
    <property type="term" value="F:ATP binding"/>
    <property type="evidence" value="ECO:0007669"/>
    <property type="project" value="UniProtKB-KW"/>
</dbReference>
<evidence type="ECO:0000256" key="1">
    <source>
        <dbReference type="ARBA" id="ARBA00022741"/>
    </source>
</evidence>
<dbReference type="InterPro" id="IPR042197">
    <property type="entry name" value="Apaf_helical"/>
</dbReference>
<dbReference type="InterPro" id="IPR027417">
    <property type="entry name" value="P-loop_NTPase"/>
</dbReference>
<dbReference type="GeneID" id="108662817"/>
<accession>A0AB32WKJ0</accession>
<evidence type="ECO:0000256" key="3">
    <source>
        <dbReference type="ARBA" id="ARBA00022840"/>
    </source>
</evidence>